<keyword evidence="2 5" id="KW-0812">Transmembrane</keyword>
<evidence type="ECO:0000259" key="6">
    <source>
        <dbReference type="Pfam" id="PF13886"/>
    </source>
</evidence>
<dbReference type="EMBL" id="MCGO01000044">
    <property type="protein sequence ID" value="ORY38423.1"/>
    <property type="molecule type" value="Genomic_DNA"/>
</dbReference>
<dbReference type="GO" id="GO:0016020">
    <property type="term" value="C:membrane"/>
    <property type="evidence" value="ECO:0007669"/>
    <property type="project" value="UniProtKB-SubCell"/>
</dbReference>
<feature type="transmembrane region" description="Helical" evidence="5">
    <location>
        <begin position="140"/>
        <end position="159"/>
    </location>
</feature>
<dbReference type="InterPro" id="IPR025256">
    <property type="entry name" value="TM7S3/TM198-like_dom"/>
</dbReference>
<proteinExistence type="predicted"/>
<keyword evidence="4 5" id="KW-0472">Membrane</keyword>
<gene>
    <name evidence="7" type="ORF">BCR33DRAFT_720791</name>
</gene>
<name>A0A1Y2BUK9_9FUNG</name>
<dbReference type="Pfam" id="PF13886">
    <property type="entry name" value="TM7S3_TM198"/>
    <property type="match status" value="1"/>
</dbReference>
<dbReference type="OrthoDB" id="102260at2759"/>
<organism evidence="7 8">
    <name type="scientific">Rhizoclosmatium globosum</name>
    <dbReference type="NCBI Taxonomy" id="329046"/>
    <lineage>
        <taxon>Eukaryota</taxon>
        <taxon>Fungi</taxon>
        <taxon>Fungi incertae sedis</taxon>
        <taxon>Chytridiomycota</taxon>
        <taxon>Chytridiomycota incertae sedis</taxon>
        <taxon>Chytridiomycetes</taxon>
        <taxon>Chytridiales</taxon>
        <taxon>Chytriomycetaceae</taxon>
        <taxon>Rhizoclosmatium</taxon>
    </lineage>
</organism>
<evidence type="ECO:0000256" key="4">
    <source>
        <dbReference type="ARBA" id="ARBA00023136"/>
    </source>
</evidence>
<reference evidence="7 8" key="1">
    <citation type="submission" date="2016-07" db="EMBL/GenBank/DDBJ databases">
        <title>Pervasive Adenine N6-methylation of Active Genes in Fungi.</title>
        <authorList>
            <consortium name="DOE Joint Genome Institute"/>
            <person name="Mondo S.J."/>
            <person name="Dannebaum R.O."/>
            <person name="Kuo R.C."/>
            <person name="Labutti K."/>
            <person name="Haridas S."/>
            <person name="Kuo A."/>
            <person name="Salamov A."/>
            <person name="Ahrendt S.R."/>
            <person name="Lipzen A."/>
            <person name="Sullivan W."/>
            <person name="Andreopoulos W.B."/>
            <person name="Clum A."/>
            <person name="Lindquist E."/>
            <person name="Daum C."/>
            <person name="Ramamoorthy G.K."/>
            <person name="Gryganskyi A."/>
            <person name="Culley D."/>
            <person name="Magnuson J.K."/>
            <person name="James T.Y."/>
            <person name="O'Malley M.A."/>
            <person name="Stajich J.E."/>
            <person name="Spatafora J.W."/>
            <person name="Visel A."/>
            <person name="Grigoriev I.V."/>
        </authorList>
    </citation>
    <scope>NUCLEOTIDE SEQUENCE [LARGE SCALE GENOMIC DNA]</scope>
    <source>
        <strain evidence="7 8">JEL800</strain>
    </source>
</reference>
<evidence type="ECO:0000256" key="5">
    <source>
        <dbReference type="SAM" id="Phobius"/>
    </source>
</evidence>
<dbReference type="AlphaFoldDB" id="A0A1Y2BUK9"/>
<dbReference type="STRING" id="329046.A0A1Y2BUK9"/>
<feature type="transmembrane region" description="Helical" evidence="5">
    <location>
        <begin position="28"/>
        <end position="54"/>
    </location>
</feature>
<feature type="domain" description="TM7S3/TM198-like" evidence="6">
    <location>
        <begin position="25"/>
        <end position="159"/>
    </location>
</feature>
<dbReference type="Proteomes" id="UP000193642">
    <property type="component" value="Unassembled WGS sequence"/>
</dbReference>
<evidence type="ECO:0000313" key="7">
    <source>
        <dbReference type="EMBL" id="ORY38423.1"/>
    </source>
</evidence>
<protein>
    <recommendedName>
        <fullName evidence="6">TM7S3/TM198-like domain-containing protein</fullName>
    </recommendedName>
</protein>
<feature type="transmembrane region" description="Helical" evidence="5">
    <location>
        <begin position="66"/>
        <end position="86"/>
    </location>
</feature>
<evidence type="ECO:0000256" key="2">
    <source>
        <dbReference type="ARBA" id="ARBA00022692"/>
    </source>
</evidence>
<accession>A0A1Y2BUK9</accession>
<evidence type="ECO:0000256" key="3">
    <source>
        <dbReference type="ARBA" id="ARBA00022989"/>
    </source>
</evidence>
<evidence type="ECO:0000256" key="1">
    <source>
        <dbReference type="ARBA" id="ARBA00004141"/>
    </source>
</evidence>
<comment type="subcellular location">
    <subcellularLocation>
        <location evidence="1">Membrane</location>
        <topology evidence="1">Multi-pass membrane protein</topology>
    </subcellularLocation>
</comment>
<keyword evidence="3 5" id="KW-1133">Transmembrane helix</keyword>
<keyword evidence="8" id="KW-1185">Reference proteome</keyword>
<evidence type="ECO:0000313" key="8">
    <source>
        <dbReference type="Proteomes" id="UP000193642"/>
    </source>
</evidence>
<sequence length="172" mass="18435">MAFDDLALSCSLNLVRQTLKTQLKIGGGLLLCIVKLGIAIIGGIGGLFLALFVLGWKEWGLIEYGTGRTVFIVVCVLLGILVAFFVEKHVVIVASSFVGGYSICFGIDCFAKTGFRTASEAFLNSGNSADLVQFKVNPKVISMGVSVVVIAIGGMIIQYRINGGKKRHRPDY</sequence>
<comment type="caution">
    <text evidence="7">The sequence shown here is derived from an EMBL/GenBank/DDBJ whole genome shotgun (WGS) entry which is preliminary data.</text>
</comment>